<reference evidence="1 2" key="1">
    <citation type="submission" date="2019-12" db="EMBL/GenBank/DDBJ databases">
        <title>Whole-genome sequencing of Allorhizobium vitis.</title>
        <authorList>
            <person name="Gan H.M."/>
            <person name="Szegedi E."/>
            <person name="Burr T."/>
            <person name="Savka M.A."/>
        </authorList>
    </citation>
    <scope>NUCLEOTIDE SEQUENCE [LARGE SCALE GENOMIC DNA]</scope>
    <source>
        <strain evidence="1 2">CG989</strain>
    </source>
</reference>
<name>A0AAE4W9J9_AGRVI</name>
<dbReference type="InterPro" id="IPR007325">
    <property type="entry name" value="KFase/CYL"/>
</dbReference>
<dbReference type="AlphaFoldDB" id="A0AAE4W9J9"/>
<dbReference type="EMBL" id="WPHM01000001">
    <property type="protein sequence ID" value="MUZ55985.1"/>
    <property type="molecule type" value="Genomic_DNA"/>
</dbReference>
<dbReference type="Pfam" id="PF04199">
    <property type="entry name" value="Cyclase"/>
    <property type="match status" value="1"/>
</dbReference>
<protein>
    <submittedName>
        <fullName evidence="1">Cyclase family protein</fullName>
    </submittedName>
</protein>
<dbReference type="PANTHER" id="PTHR43564">
    <property type="entry name" value="KYNURENINE FORMAMIDASE-LIKE PROTEIN"/>
    <property type="match status" value="1"/>
</dbReference>
<sequence length="273" mass="29833">MGALAASSTAVAAAKPARKIVDISMVIENDVPSDPPGLDPKITYHGHKEMASQMAAYFPGLKPEDLPDGEGWAIEEIRLTTHNGTHLDAPYHYHSTMDGGKRAITIDEVPLDWCCRPGVKLDFRHLADGHVVTAAEVEAELARIGHELQPLDIVLVNTSAAAHYGNLSYLSSGCGMGRDATLYLLERGVRVTGTDAWSWDAPFKYTAERYEQTHDTSLIWEGHLAGMTIGYCHMEKLQKLETLPSTGFEVSCFPIKIRGASAGWTRAVAFIQE</sequence>
<evidence type="ECO:0000313" key="2">
    <source>
        <dbReference type="Proteomes" id="UP000436692"/>
    </source>
</evidence>
<accession>A0AAE4W9J9</accession>
<dbReference type="GO" id="GO:0019441">
    <property type="term" value="P:L-tryptophan catabolic process to kynurenine"/>
    <property type="evidence" value="ECO:0007669"/>
    <property type="project" value="InterPro"/>
</dbReference>
<dbReference type="InterPro" id="IPR037175">
    <property type="entry name" value="KFase_sf"/>
</dbReference>
<gene>
    <name evidence="1" type="ORF">GOZ95_00775</name>
</gene>
<organism evidence="1 2">
    <name type="scientific">Agrobacterium vitis</name>
    <name type="common">Rhizobium vitis</name>
    <dbReference type="NCBI Taxonomy" id="373"/>
    <lineage>
        <taxon>Bacteria</taxon>
        <taxon>Pseudomonadati</taxon>
        <taxon>Pseudomonadota</taxon>
        <taxon>Alphaproteobacteria</taxon>
        <taxon>Hyphomicrobiales</taxon>
        <taxon>Rhizobiaceae</taxon>
        <taxon>Rhizobium/Agrobacterium group</taxon>
        <taxon>Agrobacterium</taxon>
    </lineage>
</organism>
<dbReference type="Gene3D" id="3.50.30.50">
    <property type="entry name" value="Putative cyclase"/>
    <property type="match status" value="1"/>
</dbReference>
<evidence type="ECO:0000313" key="1">
    <source>
        <dbReference type="EMBL" id="MUZ55985.1"/>
    </source>
</evidence>
<comment type="caution">
    <text evidence="1">The sequence shown here is derived from an EMBL/GenBank/DDBJ whole genome shotgun (WGS) entry which is preliminary data.</text>
</comment>
<dbReference type="PANTHER" id="PTHR43564:SF2">
    <property type="entry name" value="BLR6059 PROTEIN"/>
    <property type="match status" value="1"/>
</dbReference>
<dbReference type="GO" id="GO:0004061">
    <property type="term" value="F:arylformamidase activity"/>
    <property type="evidence" value="ECO:0007669"/>
    <property type="project" value="InterPro"/>
</dbReference>
<dbReference type="Proteomes" id="UP000436692">
    <property type="component" value="Unassembled WGS sequence"/>
</dbReference>
<proteinExistence type="predicted"/>
<dbReference type="SUPFAM" id="SSF102198">
    <property type="entry name" value="Putative cyclase"/>
    <property type="match status" value="1"/>
</dbReference>